<keyword evidence="3" id="KW-0479">Metal-binding</keyword>
<comment type="similarity">
    <text evidence="2">Belongs to the DODA-type extradiol aromatic ring-opening dioxygenase family.</text>
</comment>
<comment type="caution">
    <text evidence="7">The sequence shown here is derived from an EMBL/GenBank/DDBJ whole genome shotgun (WGS) entry which is preliminary data.</text>
</comment>
<protein>
    <submittedName>
        <fullName evidence="7">DOD protein</fullName>
    </submittedName>
</protein>
<dbReference type="GO" id="GO:0008198">
    <property type="term" value="F:ferrous iron binding"/>
    <property type="evidence" value="ECO:0007669"/>
    <property type="project" value="InterPro"/>
</dbReference>
<evidence type="ECO:0000256" key="5">
    <source>
        <dbReference type="ARBA" id="ARBA00023002"/>
    </source>
</evidence>
<evidence type="ECO:0000313" key="8">
    <source>
        <dbReference type="Proteomes" id="UP000649617"/>
    </source>
</evidence>
<name>A0A812WLK4_SYMPI</name>
<evidence type="ECO:0000256" key="1">
    <source>
        <dbReference type="ARBA" id="ARBA00001947"/>
    </source>
</evidence>
<feature type="non-terminal residue" evidence="7">
    <location>
        <position position="1"/>
    </location>
</feature>
<dbReference type="Pfam" id="PF02900">
    <property type="entry name" value="LigB"/>
    <property type="match status" value="1"/>
</dbReference>
<evidence type="ECO:0000256" key="3">
    <source>
        <dbReference type="ARBA" id="ARBA00022723"/>
    </source>
</evidence>
<dbReference type="Proteomes" id="UP000649617">
    <property type="component" value="Unassembled WGS sequence"/>
</dbReference>
<keyword evidence="4" id="KW-0862">Zinc</keyword>
<dbReference type="CDD" id="cd07363">
    <property type="entry name" value="45_DOPA_Dioxygenase"/>
    <property type="match status" value="1"/>
</dbReference>
<dbReference type="GO" id="GO:0016702">
    <property type="term" value="F:oxidoreductase activity, acting on single donors with incorporation of molecular oxygen, incorporation of two atoms of oxygen"/>
    <property type="evidence" value="ECO:0007669"/>
    <property type="project" value="UniProtKB-ARBA"/>
</dbReference>
<dbReference type="InterPro" id="IPR004183">
    <property type="entry name" value="Xdiol_dOase_suB"/>
</dbReference>
<proteinExistence type="inferred from homology"/>
<accession>A0A812WLK4</accession>
<evidence type="ECO:0000313" key="7">
    <source>
        <dbReference type="EMBL" id="CAE7689260.1"/>
    </source>
</evidence>
<feature type="non-terminal residue" evidence="7">
    <location>
        <position position="207"/>
    </location>
</feature>
<evidence type="ECO:0000259" key="6">
    <source>
        <dbReference type="Pfam" id="PF02900"/>
    </source>
</evidence>
<dbReference type="EMBL" id="CAJNIZ010044444">
    <property type="protein sequence ID" value="CAE7689260.1"/>
    <property type="molecule type" value="Genomic_DNA"/>
</dbReference>
<sequence length="207" mass="22608">VFINHGGGPLPLLGKQPQIAKFLKAYPSSLPAVPTAILVVTAHWETRSTLKVSGGSSHSLYFDYGGFPKESYEYQYPAPGSPDLAKQVISLLAQRDMQCTADPTRGWDHGVFVPTTLMFPKADVPVVALSLYSSQDAAAHLAVGEALQPLRDQGVLIVGSGASFHNFDYFFVSWKQARDPTVRQEGVKHSKQFDRWLTETVTSEGLS</sequence>
<dbReference type="GO" id="GO:0008270">
    <property type="term" value="F:zinc ion binding"/>
    <property type="evidence" value="ECO:0007669"/>
    <property type="project" value="InterPro"/>
</dbReference>
<dbReference type="SUPFAM" id="SSF53213">
    <property type="entry name" value="LigB-like"/>
    <property type="match status" value="1"/>
</dbReference>
<dbReference type="Gene3D" id="3.40.830.10">
    <property type="entry name" value="LigB-like"/>
    <property type="match status" value="1"/>
</dbReference>
<evidence type="ECO:0000256" key="2">
    <source>
        <dbReference type="ARBA" id="ARBA00007581"/>
    </source>
</evidence>
<keyword evidence="8" id="KW-1185">Reference proteome</keyword>
<dbReference type="PANTHER" id="PTHR30096:SF0">
    <property type="entry name" value="4,5-DOPA DIOXYGENASE EXTRADIOL-LIKE PROTEIN"/>
    <property type="match status" value="1"/>
</dbReference>
<gene>
    <name evidence="7" type="primary">DOD</name>
    <name evidence="7" type="ORF">SPIL2461_LOCUS19296</name>
</gene>
<dbReference type="AlphaFoldDB" id="A0A812WLK4"/>
<dbReference type="InterPro" id="IPR014436">
    <property type="entry name" value="Extradiol_dOase_DODA"/>
</dbReference>
<dbReference type="PANTHER" id="PTHR30096">
    <property type="entry name" value="4,5-DOPA DIOXYGENASE EXTRADIOL-LIKE PROTEIN"/>
    <property type="match status" value="1"/>
</dbReference>
<organism evidence="7 8">
    <name type="scientific">Symbiodinium pilosum</name>
    <name type="common">Dinoflagellate</name>
    <dbReference type="NCBI Taxonomy" id="2952"/>
    <lineage>
        <taxon>Eukaryota</taxon>
        <taxon>Sar</taxon>
        <taxon>Alveolata</taxon>
        <taxon>Dinophyceae</taxon>
        <taxon>Suessiales</taxon>
        <taxon>Symbiodiniaceae</taxon>
        <taxon>Symbiodinium</taxon>
    </lineage>
</organism>
<comment type="cofactor">
    <cofactor evidence="1">
        <name>Zn(2+)</name>
        <dbReference type="ChEBI" id="CHEBI:29105"/>
    </cofactor>
</comment>
<reference evidence="7" key="1">
    <citation type="submission" date="2021-02" db="EMBL/GenBank/DDBJ databases">
        <authorList>
            <person name="Dougan E. K."/>
            <person name="Rhodes N."/>
            <person name="Thang M."/>
            <person name="Chan C."/>
        </authorList>
    </citation>
    <scope>NUCLEOTIDE SEQUENCE</scope>
</reference>
<dbReference type="OrthoDB" id="7396853at2759"/>
<keyword evidence="5" id="KW-0560">Oxidoreductase</keyword>
<evidence type="ECO:0000256" key="4">
    <source>
        <dbReference type="ARBA" id="ARBA00022833"/>
    </source>
</evidence>
<feature type="domain" description="Extradiol ring-cleavage dioxygenase class III enzyme subunit B" evidence="6">
    <location>
        <begin position="33"/>
        <end position="168"/>
    </location>
</feature>